<dbReference type="STRING" id="137265.SAMN05421684_7918"/>
<dbReference type="OrthoDB" id="3426638at2"/>
<feature type="transmembrane region" description="Helical" evidence="1">
    <location>
        <begin position="30"/>
        <end position="51"/>
    </location>
</feature>
<name>A0A1H3USS0_9ACTN</name>
<evidence type="ECO:0000313" key="3">
    <source>
        <dbReference type="Proteomes" id="UP000199632"/>
    </source>
</evidence>
<protein>
    <submittedName>
        <fullName evidence="2">Uncharacterized protein</fullName>
    </submittedName>
</protein>
<sequence length="219" mass="23875">MNDRVGRLVRRLAGFDEDALDRVPQERHRLTLISTVLIGSTLVSTFSVAVAVDMVLAFSWLAGVFVAVWGVFTLYVDRWMLATLVSAGAWARLRIFLPRLLMATVFGVVIAEPLVLGVFRSAIDVQLGAAAQTADLLTRLRAFEQIQQADPSVVTAAWSLRLFLIVVSTLPALLAMLGGRNPYQAAVAAVHRERTMIPTRSNALVTERVATLAPGDGHR</sequence>
<keyword evidence="1" id="KW-0812">Transmembrane</keyword>
<dbReference type="Pfam" id="PF14362">
    <property type="entry name" value="DUF4407"/>
    <property type="match status" value="1"/>
</dbReference>
<keyword evidence="3" id="KW-1185">Reference proteome</keyword>
<evidence type="ECO:0000256" key="1">
    <source>
        <dbReference type="SAM" id="Phobius"/>
    </source>
</evidence>
<dbReference type="EMBL" id="FNQB01000005">
    <property type="protein sequence ID" value="SDZ65071.1"/>
    <property type="molecule type" value="Genomic_DNA"/>
</dbReference>
<keyword evidence="1" id="KW-0472">Membrane</keyword>
<reference evidence="3" key="1">
    <citation type="submission" date="2016-10" db="EMBL/GenBank/DDBJ databases">
        <authorList>
            <person name="Varghese N."/>
            <person name="Submissions S."/>
        </authorList>
    </citation>
    <scope>NUCLEOTIDE SEQUENCE [LARGE SCALE GENOMIC DNA]</scope>
    <source>
        <strain evidence="3">DSM 44718</strain>
    </source>
</reference>
<feature type="transmembrane region" description="Helical" evidence="1">
    <location>
        <begin position="57"/>
        <end position="76"/>
    </location>
</feature>
<proteinExistence type="predicted"/>
<gene>
    <name evidence="2" type="ORF">SAMN05421684_7918</name>
</gene>
<evidence type="ECO:0000313" key="2">
    <source>
        <dbReference type="EMBL" id="SDZ65071.1"/>
    </source>
</evidence>
<dbReference type="InterPro" id="IPR025519">
    <property type="entry name" value="DUF4407"/>
</dbReference>
<organism evidence="2 3">
    <name type="scientific">Asanoa ishikariensis</name>
    <dbReference type="NCBI Taxonomy" id="137265"/>
    <lineage>
        <taxon>Bacteria</taxon>
        <taxon>Bacillati</taxon>
        <taxon>Actinomycetota</taxon>
        <taxon>Actinomycetes</taxon>
        <taxon>Micromonosporales</taxon>
        <taxon>Micromonosporaceae</taxon>
        <taxon>Asanoa</taxon>
    </lineage>
</organism>
<dbReference type="Proteomes" id="UP000199632">
    <property type="component" value="Unassembled WGS sequence"/>
</dbReference>
<feature type="transmembrane region" description="Helical" evidence="1">
    <location>
        <begin position="158"/>
        <end position="177"/>
    </location>
</feature>
<feature type="transmembrane region" description="Helical" evidence="1">
    <location>
        <begin position="96"/>
        <end position="119"/>
    </location>
</feature>
<dbReference type="AlphaFoldDB" id="A0A1H3USS0"/>
<keyword evidence="1" id="KW-1133">Transmembrane helix</keyword>
<accession>A0A1H3USS0</accession>